<sequence>MDELKFYVCKKCGNIVVTVQGDSRTLSCCGDPMVELVAGSTDAAQEKHVPDVKVEGGRVNVTVGSVEHPMTDEHYIQWIALSSGHRMEIHKLFPGQAPETTFEGAESGIVYAYCNLHGLWSKKFGKEEFKADISGCSPEFGGCKI</sequence>
<evidence type="ECO:0000256" key="7">
    <source>
        <dbReference type="ARBA" id="ARBA00023004"/>
    </source>
</evidence>
<dbReference type="InterPro" id="IPR004462">
    <property type="entry name" value="Desulfoferrodoxin_N"/>
</dbReference>
<evidence type="ECO:0000256" key="2">
    <source>
        <dbReference type="ARBA" id="ARBA00012679"/>
    </source>
</evidence>
<dbReference type="GO" id="GO:0005506">
    <property type="term" value="F:iron ion binding"/>
    <property type="evidence" value="ECO:0007669"/>
    <property type="project" value="InterPro"/>
</dbReference>
<dbReference type="InterPro" id="IPR036073">
    <property type="entry name" value="Desulfoferrodoxin_Fe-bd_dom_sf"/>
</dbReference>
<dbReference type="RefSeq" id="WP_023053598.1">
    <property type="nucleotide sequence ID" value="NZ_AWXA01000028.1"/>
</dbReference>
<proteinExistence type="inferred from homology"/>
<dbReference type="NCBIfam" id="TIGR00332">
    <property type="entry name" value="neela_ferrous"/>
    <property type="match status" value="1"/>
</dbReference>
<dbReference type="PANTHER" id="PTHR36541:SF1">
    <property type="entry name" value="SUPEROXIDE REDUCTASE-RELATED"/>
    <property type="match status" value="1"/>
</dbReference>
<evidence type="ECO:0000259" key="12">
    <source>
        <dbReference type="Pfam" id="PF06397"/>
    </source>
</evidence>
<evidence type="ECO:0000256" key="10">
    <source>
        <dbReference type="ARBA" id="ARBA00047448"/>
    </source>
</evidence>
<evidence type="ECO:0000259" key="11">
    <source>
        <dbReference type="Pfam" id="PF01880"/>
    </source>
</evidence>
<dbReference type="OrthoDB" id="9814936at2"/>
<comment type="function">
    <text evidence="8">Catalyzes the one-electron reduction of superoxide anion radical to hydrogen peroxide at a nonheme ferrous iron center. Plays a fundamental role in case of oxidative stress via its superoxide detoxification activity.</text>
</comment>
<evidence type="ECO:0000313" key="14">
    <source>
        <dbReference type="Proteomes" id="UP000017090"/>
    </source>
</evidence>
<dbReference type="PANTHER" id="PTHR36541">
    <property type="entry name" value="SUPEROXIDE REDUCTASE-RELATED"/>
    <property type="match status" value="1"/>
</dbReference>
<keyword evidence="4" id="KW-0813">Transport</keyword>
<keyword evidence="5" id="KW-0479">Metal-binding</keyword>
<dbReference type="Gene3D" id="2.60.40.730">
    <property type="entry name" value="SOR catalytic domain"/>
    <property type="match status" value="1"/>
</dbReference>
<accession>U7UL42</accession>
<feature type="domain" description="Desulfoferrodoxin ferrous iron-binding" evidence="11">
    <location>
        <begin position="41"/>
        <end position="122"/>
    </location>
</feature>
<protein>
    <recommendedName>
        <fullName evidence="3">Desulfoferrodoxin</fullName>
        <ecNumber evidence="2">1.15.1.2</ecNumber>
    </recommendedName>
    <alternativeName>
        <fullName evidence="9">Superoxide reductase</fullName>
    </alternativeName>
</protein>
<evidence type="ECO:0000256" key="4">
    <source>
        <dbReference type="ARBA" id="ARBA00022448"/>
    </source>
</evidence>
<evidence type="ECO:0000256" key="5">
    <source>
        <dbReference type="ARBA" id="ARBA00022723"/>
    </source>
</evidence>
<dbReference type="eggNOG" id="COG2033">
    <property type="taxonomic scope" value="Bacteria"/>
</dbReference>
<dbReference type="Pfam" id="PF01880">
    <property type="entry name" value="Desulfoferrodox"/>
    <property type="match status" value="1"/>
</dbReference>
<evidence type="ECO:0000256" key="1">
    <source>
        <dbReference type="ARBA" id="ARBA00005941"/>
    </source>
</evidence>
<dbReference type="EC" id="1.15.1.2" evidence="2"/>
<dbReference type="STRING" id="1111454.HMPREF1250_0885"/>
<dbReference type="AlphaFoldDB" id="U7UL42"/>
<evidence type="ECO:0000256" key="9">
    <source>
        <dbReference type="ARBA" id="ARBA00031398"/>
    </source>
</evidence>
<dbReference type="InterPro" id="IPR051233">
    <property type="entry name" value="Desulfoferrodoxin_SOR"/>
</dbReference>
<name>U7UL42_9FIRM</name>
<evidence type="ECO:0000256" key="8">
    <source>
        <dbReference type="ARBA" id="ARBA00024690"/>
    </source>
</evidence>
<dbReference type="SUPFAM" id="SSF57802">
    <property type="entry name" value="Rubredoxin-like"/>
    <property type="match status" value="1"/>
</dbReference>
<keyword evidence="14" id="KW-1185">Reference proteome</keyword>
<dbReference type="EMBL" id="AWXA01000028">
    <property type="protein sequence ID" value="ERT60026.1"/>
    <property type="molecule type" value="Genomic_DNA"/>
</dbReference>
<dbReference type="GO" id="GO:0050605">
    <property type="term" value="F:superoxide reductase activity"/>
    <property type="evidence" value="ECO:0007669"/>
    <property type="project" value="UniProtKB-EC"/>
</dbReference>
<dbReference type="Pfam" id="PF06397">
    <property type="entry name" value="Desulfoferrod_N"/>
    <property type="match status" value="1"/>
</dbReference>
<comment type="catalytic activity">
    <reaction evidence="10">
        <text>reduced [rubredoxin] + superoxide + 2 H(+) = oxidized [rubredoxin] + H2O2</text>
        <dbReference type="Rhea" id="RHEA:21324"/>
        <dbReference type="Rhea" id="RHEA-COMP:10302"/>
        <dbReference type="Rhea" id="RHEA-COMP:10303"/>
        <dbReference type="ChEBI" id="CHEBI:15378"/>
        <dbReference type="ChEBI" id="CHEBI:16240"/>
        <dbReference type="ChEBI" id="CHEBI:18421"/>
        <dbReference type="ChEBI" id="CHEBI:29033"/>
        <dbReference type="ChEBI" id="CHEBI:29034"/>
        <dbReference type="EC" id="1.15.1.2"/>
    </reaction>
</comment>
<organism evidence="13 14">
    <name type="scientific">Megasphaera vaginalis</name>
    <name type="common">ex Srinivasan et al. 2021</name>
    <dbReference type="NCBI Taxonomy" id="1111454"/>
    <lineage>
        <taxon>Bacteria</taxon>
        <taxon>Bacillati</taxon>
        <taxon>Bacillota</taxon>
        <taxon>Negativicutes</taxon>
        <taxon>Veillonellales</taxon>
        <taxon>Veillonellaceae</taxon>
        <taxon>Megasphaera</taxon>
    </lineage>
</organism>
<comment type="similarity">
    <text evidence="1">Belongs to the desulfoferrodoxin family.</text>
</comment>
<dbReference type="SUPFAM" id="SSF49367">
    <property type="entry name" value="Superoxide reductase-like"/>
    <property type="match status" value="1"/>
</dbReference>
<dbReference type="PATRIC" id="fig|1111454.3.peg.1079"/>
<evidence type="ECO:0000256" key="3">
    <source>
        <dbReference type="ARBA" id="ARBA00014839"/>
    </source>
</evidence>
<feature type="domain" description="Desulfoferrodoxin N-terminal" evidence="12">
    <location>
        <begin position="3"/>
        <end position="34"/>
    </location>
</feature>
<keyword evidence="6" id="KW-0249">Electron transport</keyword>
<dbReference type="Proteomes" id="UP000017090">
    <property type="component" value="Unassembled WGS sequence"/>
</dbReference>
<comment type="caution">
    <text evidence="13">The sequence shown here is derived from an EMBL/GenBank/DDBJ whole genome shotgun (WGS) entry which is preliminary data.</text>
</comment>
<gene>
    <name evidence="13" type="ORF">HMPREF1250_0885</name>
</gene>
<dbReference type="InterPro" id="IPR002742">
    <property type="entry name" value="Desulfoferrodoxin_Fe-bd_dom"/>
</dbReference>
<reference evidence="13 14" key="1">
    <citation type="submission" date="2013-09" db="EMBL/GenBank/DDBJ databases">
        <authorList>
            <person name="Durkin A.S."/>
            <person name="Haft D.R."/>
            <person name="McCorrison J."/>
            <person name="Torralba M."/>
            <person name="Gillis M."/>
            <person name="Haft D.H."/>
            <person name="Methe B."/>
            <person name="Sutton G."/>
            <person name="Nelson K.E."/>
        </authorList>
    </citation>
    <scope>NUCLEOTIDE SEQUENCE [LARGE SCALE GENOMIC DNA]</scope>
    <source>
        <strain evidence="13 14">BV3C16-1</strain>
    </source>
</reference>
<keyword evidence="7" id="KW-0408">Iron</keyword>
<evidence type="ECO:0000313" key="13">
    <source>
        <dbReference type="EMBL" id="ERT60026.1"/>
    </source>
</evidence>
<evidence type="ECO:0000256" key="6">
    <source>
        <dbReference type="ARBA" id="ARBA00022982"/>
    </source>
</evidence>